<evidence type="ECO:0000313" key="2">
    <source>
        <dbReference type="Proteomes" id="UP000503349"/>
    </source>
</evidence>
<proteinExistence type="predicted"/>
<dbReference type="AlphaFoldDB" id="A0A6G1PXS2"/>
<dbReference type="Proteomes" id="UP000503349">
    <property type="component" value="Chromosome 10"/>
</dbReference>
<keyword evidence="2" id="KW-1185">Reference proteome</keyword>
<gene>
    <name evidence="1" type="ORF">EXN66_Car010738</name>
</gene>
<sequence length="85" mass="9256">MECTWEPHASVRCTERRFACVGEPRERCTVLRTGSAGHHRITALDNRVVVEGETGPGPGAGPGEAPWLFIARSPKTCPSFSFSPF</sequence>
<reference evidence="2" key="2">
    <citation type="submission" date="2019-02" db="EMBL/GenBank/DDBJ databases">
        <title>Opniocepnalus argus Var Kimnra genome.</title>
        <authorList>
            <person name="Zhou C."/>
            <person name="Xiao S."/>
        </authorList>
    </citation>
    <scope>NUCLEOTIDE SEQUENCE [LARGE SCALE GENOMIC DNA]</scope>
</reference>
<protein>
    <submittedName>
        <fullName evidence="1">Uncharacterized protein</fullName>
    </submittedName>
</protein>
<evidence type="ECO:0000313" key="1">
    <source>
        <dbReference type="EMBL" id="KAF3695062.1"/>
    </source>
</evidence>
<dbReference type="EMBL" id="CM015721">
    <property type="protein sequence ID" value="KAF3695062.1"/>
    <property type="molecule type" value="Genomic_DNA"/>
</dbReference>
<accession>A0A6G1PXS2</accession>
<organism evidence="1 2">
    <name type="scientific">Channa argus</name>
    <name type="common">Northern snakehead</name>
    <name type="synonym">Ophicephalus argus</name>
    <dbReference type="NCBI Taxonomy" id="215402"/>
    <lineage>
        <taxon>Eukaryota</taxon>
        <taxon>Metazoa</taxon>
        <taxon>Chordata</taxon>
        <taxon>Craniata</taxon>
        <taxon>Vertebrata</taxon>
        <taxon>Euteleostomi</taxon>
        <taxon>Actinopterygii</taxon>
        <taxon>Neopterygii</taxon>
        <taxon>Teleostei</taxon>
        <taxon>Neoteleostei</taxon>
        <taxon>Acanthomorphata</taxon>
        <taxon>Anabantaria</taxon>
        <taxon>Anabantiformes</taxon>
        <taxon>Channoidei</taxon>
        <taxon>Channidae</taxon>
        <taxon>Channa</taxon>
    </lineage>
</organism>
<reference evidence="1 2" key="1">
    <citation type="submission" date="2019-02" db="EMBL/GenBank/DDBJ databases">
        <title>Opniocepnalus argus genome.</title>
        <authorList>
            <person name="Zhou C."/>
            <person name="Xiao S."/>
        </authorList>
    </citation>
    <scope>NUCLEOTIDE SEQUENCE [LARGE SCALE GENOMIC DNA]</scope>
    <source>
        <strain evidence="1">OARG1902GOOAL</strain>
        <tissue evidence="1">Muscle</tissue>
    </source>
</reference>
<name>A0A6G1PXS2_CHAAH</name>